<feature type="transmembrane region" description="Helical" evidence="5">
    <location>
        <begin position="47"/>
        <end position="63"/>
    </location>
</feature>
<feature type="transmembrane region" description="Helical" evidence="5">
    <location>
        <begin position="12"/>
        <end position="32"/>
    </location>
</feature>
<dbReference type="SUPFAM" id="SSF144091">
    <property type="entry name" value="Rhomboid-like"/>
    <property type="match status" value="1"/>
</dbReference>
<dbReference type="InterPro" id="IPR035952">
    <property type="entry name" value="Rhomboid-like_sf"/>
</dbReference>
<dbReference type="PANTHER" id="PTHR28008:SF1">
    <property type="entry name" value="DOMAIN PROTEIN, PUTATIVE (AFU_ORTHOLOGUE AFUA_3G10980)-RELATED"/>
    <property type="match status" value="1"/>
</dbReference>
<protein>
    <recommendedName>
        <fullName evidence="6">VanZ-like domain-containing protein</fullName>
    </recommendedName>
</protein>
<feature type="domain" description="VanZ-like" evidence="6">
    <location>
        <begin position="37"/>
        <end position="113"/>
    </location>
</feature>
<dbReference type="PANTHER" id="PTHR28008">
    <property type="entry name" value="DOMAIN PROTEIN, PUTATIVE (AFU_ORTHOLOGUE AFUA_3G10980)-RELATED"/>
    <property type="match status" value="1"/>
</dbReference>
<dbReference type="Pfam" id="PF04892">
    <property type="entry name" value="VanZ"/>
    <property type="match status" value="1"/>
</dbReference>
<evidence type="ECO:0000256" key="4">
    <source>
        <dbReference type="ARBA" id="ARBA00023136"/>
    </source>
</evidence>
<keyword evidence="2 5" id="KW-0812">Transmembrane</keyword>
<keyword evidence="3 5" id="KW-1133">Transmembrane helix</keyword>
<gene>
    <name evidence="7" type="ORF">GCM10011358_12790</name>
</gene>
<organism evidence="7 8">
    <name type="scientific">Sinisalibacter lacisalsi</name>
    <dbReference type="NCBI Taxonomy" id="1526570"/>
    <lineage>
        <taxon>Bacteria</taxon>
        <taxon>Pseudomonadati</taxon>
        <taxon>Pseudomonadota</taxon>
        <taxon>Alphaproteobacteria</taxon>
        <taxon>Rhodobacterales</taxon>
        <taxon>Roseobacteraceae</taxon>
        <taxon>Sinisalibacter</taxon>
    </lineage>
</organism>
<evidence type="ECO:0000256" key="3">
    <source>
        <dbReference type="ARBA" id="ARBA00022989"/>
    </source>
</evidence>
<dbReference type="Proteomes" id="UP000617355">
    <property type="component" value="Unassembled WGS sequence"/>
</dbReference>
<evidence type="ECO:0000256" key="5">
    <source>
        <dbReference type="SAM" id="Phobius"/>
    </source>
</evidence>
<accession>A0ABQ1QL29</accession>
<reference evidence="8" key="1">
    <citation type="journal article" date="2019" name="Int. J. Syst. Evol. Microbiol.">
        <title>The Global Catalogue of Microorganisms (GCM) 10K type strain sequencing project: providing services to taxonomists for standard genome sequencing and annotation.</title>
        <authorList>
            <consortium name="The Broad Institute Genomics Platform"/>
            <consortium name="The Broad Institute Genome Sequencing Center for Infectious Disease"/>
            <person name="Wu L."/>
            <person name="Ma J."/>
        </authorList>
    </citation>
    <scope>NUCLEOTIDE SEQUENCE [LARGE SCALE GENOMIC DNA]</scope>
    <source>
        <strain evidence="8">CGMCC 1.12922</strain>
    </source>
</reference>
<keyword evidence="4 5" id="KW-0472">Membrane</keyword>
<name>A0ABQ1QL29_9RHOB</name>
<comment type="caution">
    <text evidence="7">The sequence shown here is derived from an EMBL/GenBank/DDBJ whole genome shotgun (WGS) entry which is preliminary data.</text>
</comment>
<sequence>MTFLRSVLLHARWSWLVLFLGMAGIIAVATLTPQDRVPQGPAGLDKVFHALAFGVLVLPVALLRPDRLPAVLLLAIAYGGLIELIQPLVGRSAERADLFADALGALAGAGLGLALRRHLLRRESDRSR</sequence>
<evidence type="ECO:0000259" key="6">
    <source>
        <dbReference type="Pfam" id="PF04892"/>
    </source>
</evidence>
<keyword evidence="8" id="KW-1185">Reference proteome</keyword>
<dbReference type="EMBL" id="BMGI01000002">
    <property type="protein sequence ID" value="GGD30186.1"/>
    <property type="molecule type" value="Genomic_DNA"/>
</dbReference>
<evidence type="ECO:0000313" key="8">
    <source>
        <dbReference type="Proteomes" id="UP000617355"/>
    </source>
</evidence>
<dbReference type="RefSeq" id="WP_188526812.1">
    <property type="nucleotide sequence ID" value="NZ_BMGI01000002.1"/>
</dbReference>
<evidence type="ECO:0000256" key="2">
    <source>
        <dbReference type="ARBA" id="ARBA00022692"/>
    </source>
</evidence>
<feature type="transmembrane region" description="Helical" evidence="5">
    <location>
        <begin position="70"/>
        <end position="90"/>
    </location>
</feature>
<evidence type="ECO:0000313" key="7">
    <source>
        <dbReference type="EMBL" id="GGD30186.1"/>
    </source>
</evidence>
<dbReference type="InterPro" id="IPR006976">
    <property type="entry name" value="VanZ-like"/>
</dbReference>
<evidence type="ECO:0000256" key="1">
    <source>
        <dbReference type="ARBA" id="ARBA00004141"/>
    </source>
</evidence>
<proteinExistence type="predicted"/>
<feature type="transmembrane region" description="Helical" evidence="5">
    <location>
        <begin position="102"/>
        <end position="119"/>
    </location>
</feature>
<comment type="subcellular location">
    <subcellularLocation>
        <location evidence="1">Membrane</location>
        <topology evidence="1">Multi-pass membrane protein</topology>
    </subcellularLocation>
</comment>